<keyword evidence="2" id="KW-1185">Reference proteome</keyword>
<organism evidence="1 2">
    <name type="scientific">Avena sativa</name>
    <name type="common">Oat</name>
    <dbReference type="NCBI Taxonomy" id="4498"/>
    <lineage>
        <taxon>Eukaryota</taxon>
        <taxon>Viridiplantae</taxon>
        <taxon>Streptophyta</taxon>
        <taxon>Embryophyta</taxon>
        <taxon>Tracheophyta</taxon>
        <taxon>Spermatophyta</taxon>
        <taxon>Magnoliopsida</taxon>
        <taxon>Liliopsida</taxon>
        <taxon>Poales</taxon>
        <taxon>Poaceae</taxon>
        <taxon>BOP clade</taxon>
        <taxon>Pooideae</taxon>
        <taxon>Poodae</taxon>
        <taxon>Poeae</taxon>
        <taxon>Poeae Chloroplast Group 1 (Aveneae type)</taxon>
        <taxon>Aveninae</taxon>
        <taxon>Avena</taxon>
    </lineage>
</organism>
<name>A0ACD5UQU3_AVESA</name>
<reference evidence="1" key="2">
    <citation type="submission" date="2025-09" db="UniProtKB">
        <authorList>
            <consortium name="EnsemblPlants"/>
        </authorList>
    </citation>
    <scope>IDENTIFICATION</scope>
</reference>
<proteinExistence type="predicted"/>
<dbReference type="EnsemblPlants" id="AVESA.00010b.r2.2CG0302020.1">
    <property type="protein sequence ID" value="AVESA.00010b.r2.2CG0302020.1.CDS"/>
    <property type="gene ID" value="AVESA.00010b.r2.2CG0302020"/>
</dbReference>
<dbReference type="Proteomes" id="UP001732700">
    <property type="component" value="Chromosome 2C"/>
</dbReference>
<sequence length="1431" mass="160726">MAIVLDAFASYISHLLKKVAEEELGMLLGVHHEIHKMGDKLHDLNNFLADAERRRITDKSVQGWVDELKRVMYDATNIIDLCQLKAMEQGPSSAGTKCFSPLLFCLRNPLFAHDVGRRIKSLNQRLGAINERSATFRFANLGSYEDRGNMVAVNGNNDRETSGEIDLSGVVREKIEQDTRRLVEIMLTQKGGNNSNVMIVAIVGAGGIGKTTLAQKVFNDEAIRSEFDKKIWLSVNQEFNKAELLRTAITLAKGDHRGEKALAVLQPTLTSTLKAKKILLVMDDVWNHRAWEDVLKIPLVNAAAPGSRVLITTRYESVARGMTAVEPYHHIDKLEDEDAWSLLKKQVVSSEIDELEIEKLKNIGSNILAKCGGLPLAVKVMGGLLRQRGKLCRDWEQVLDDSSWSISEMPQELNYAVYLSYEDLPPYLKQCFLFYSLLPKGQKFDVFDVVAMWISEGFIYGNSNDLEELGMHYYKELISRNLIEPDSVNLWIGSMHDVVRSFAHYVARDEALTAQNGETDIFSKLSSQKFLQLSIENNGLQSGDLEWRSLQGQKSLRTLISIGQINMKPGDSFVTSNLRTLHIESTNVAALVETLHQLKHLRYLALIKTDISALPRNIAKMKLLQYISVRGCESLVKLSDGIVKLGHLRFLNLAGISKNADIPRGFCELTSMRRLGGFRAHMDGDWCSLEELGPLSQLRLLAISDLENVSTASSAANARLSEKKHLTEMLLSCASRLGNDGLVKEKEGVPEEEQQQIQKVFDELCPSTRLEYLNIKGYFGQRLPRWMFAEATPLSNLQCLRMYDLACCTQLSDGLCQLPYLQVIQISRAPSINRVGPEFVHPSRAAASFPRLQKMILEGMVDWEEWDWEEHVEAMHSLKDLRLNRCKLKHVPPGLVSHARALRTLIVSCVQHLSSLEKFAALAELQVSHNPDLRRITNLPNLQKLVIINCPKMEVLEGVPALQRLVLEDYLMEKLPDYMRDVKPRHLQLDCRLWLLTSVAAGQSGPEWEKFSHVEHVKAYAHHGNDLRKWYVMYTRDHCNLESNITHSTIFGGTFSSSMIDAQALDSVLKIPSTFNYICSLVSVPFLEDNIMTRDQTLDDGRGLCLEDQVAIALKVLSSGETLETIGSAVGMNQSTVSLVTCRFASYLCERANHHLHWPASGEMEMIKSKFDKIHGLTNCCGVVDTVHITVPLLSAEANNDHEKDDGMLIQVVVDPNMRFTNIWFGLSSSMNQSSILHGSGLFELCEKGEWLNGSKLKISDGSEVGEYIIGDAGYPLLPWLLTPYQEIDLPDSKTEFNTRHSTARTVALRAIARFKDTWKFLQGKMGRPNNGDEMFRIIDACCILHNIATDMEEGAGMPTDLEMNYSQQLRQLADENAVRARDSLSHHLITRSTESGVIDHVDEEEKQEVVSSASGDEEKENTAHSLVLAF</sequence>
<protein>
    <submittedName>
        <fullName evidence="1">Uncharacterized protein</fullName>
    </submittedName>
</protein>
<evidence type="ECO:0000313" key="2">
    <source>
        <dbReference type="Proteomes" id="UP001732700"/>
    </source>
</evidence>
<accession>A0ACD5UQU3</accession>
<reference evidence="1" key="1">
    <citation type="submission" date="2021-05" db="EMBL/GenBank/DDBJ databases">
        <authorList>
            <person name="Scholz U."/>
            <person name="Mascher M."/>
            <person name="Fiebig A."/>
        </authorList>
    </citation>
    <scope>NUCLEOTIDE SEQUENCE [LARGE SCALE GENOMIC DNA]</scope>
</reference>
<evidence type="ECO:0000313" key="1">
    <source>
        <dbReference type="EnsemblPlants" id="AVESA.00010b.r2.2CG0302020.1.CDS"/>
    </source>
</evidence>